<feature type="region of interest" description="Disordered" evidence="1">
    <location>
        <begin position="1356"/>
        <end position="1413"/>
    </location>
</feature>
<feature type="region of interest" description="Disordered" evidence="1">
    <location>
        <begin position="956"/>
        <end position="1004"/>
    </location>
</feature>
<feature type="compositionally biased region" description="Polar residues" evidence="1">
    <location>
        <begin position="77"/>
        <end position="98"/>
    </location>
</feature>
<feature type="compositionally biased region" description="Polar residues" evidence="1">
    <location>
        <begin position="479"/>
        <end position="492"/>
    </location>
</feature>
<reference evidence="3" key="1">
    <citation type="journal article" date="2017" name="Nat. Ecol. Evol.">
        <title>Genome expansion and lineage-specific genetic innovations in the forest pathogenic fungi Armillaria.</title>
        <authorList>
            <person name="Sipos G."/>
            <person name="Prasanna A.N."/>
            <person name="Walter M.C."/>
            <person name="O'Connor E."/>
            <person name="Balint B."/>
            <person name="Krizsan K."/>
            <person name="Kiss B."/>
            <person name="Hess J."/>
            <person name="Varga T."/>
            <person name="Slot J."/>
            <person name="Riley R."/>
            <person name="Boka B."/>
            <person name="Rigling D."/>
            <person name="Barry K."/>
            <person name="Lee J."/>
            <person name="Mihaltcheva S."/>
            <person name="LaButti K."/>
            <person name="Lipzen A."/>
            <person name="Waldron R."/>
            <person name="Moloney N.M."/>
            <person name="Sperisen C."/>
            <person name="Kredics L."/>
            <person name="Vagvoelgyi C."/>
            <person name="Patrignani A."/>
            <person name="Fitzpatrick D."/>
            <person name="Nagy I."/>
            <person name="Doyle S."/>
            <person name="Anderson J.B."/>
            <person name="Grigoriev I.V."/>
            <person name="Gueldener U."/>
            <person name="Muensterkoetter M."/>
            <person name="Nagy L.G."/>
        </authorList>
    </citation>
    <scope>NUCLEOTIDE SEQUENCE [LARGE SCALE GENOMIC DNA]</scope>
    <source>
        <strain evidence="3">C18/9</strain>
    </source>
</reference>
<feature type="compositionally biased region" description="Basic and acidic residues" evidence="1">
    <location>
        <begin position="665"/>
        <end position="686"/>
    </location>
</feature>
<feature type="compositionally biased region" description="Polar residues" evidence="1">
    <location>
        <begin position="1276"/>
        <end position="1286"/>
    </location>
</feature>
<feature type="region of interest" description="Disordered" evidence="1">
    <location>
        <begin position="1234"/>
        <end position="1322"/>
    </location>
</feature>
<feature type="region of interest" description="Disordered" evidence="1">
    <location>
        <begin position="709"/>
        <end position="793"/>
    </location>
</feature>
<dbReference type="OrthoDB" id="2504896at2759"/>
<feature type="region of interest" description="Disordered" evidence="1">
    <location>
        <begin position="1118"/>
        <end position="1202"/>
    </location>
</feature>
<feature type="compositionally biased region" description="Polar residues" evidence="1">
    <location>
        <begin position="1385"/>
        <end position="1409"/>
    </location>
</feature>
<feature type="compositionally biased region" description="Polar residues" evidence="1">
    <location>
        <begin position="1305"/>
        <end position="1314"/>
    </location>
</feature>
<feature type="compositionally biased region" description="Low complexity" evidence="1">
    <location>
        <begin position="598"/>
        <end position="611"/>
    </location>
</feature>
<feature type="compositionally biased region" description="Polar residues" evidence="1">
    <location>
        <begin position="1243"/>
        <end position="1253"/>
    </location>
</feature>
<feature type="region of interest" description="Disordered" evidence="1">
    <location>
        <begin position="1"/>
        <end position="105"/>
    </location>
</feature>
<evidence type="ECO:0000313" key="2">
    <source>
        <dbReference type="EMBL" id="SJL05899.1"/>
    </source>
</evidence>
<name>A0A284RAZ1_ARMOS</name>
<feature type="region of interest" description="Disordered" evidence="1">
    <location>
        <begin position="118"/>
        <end position="294"/>
    </location>
</feature>
<protein>
    <submittedName>
        <fullName evidence="2">Uncharacterized protein</fullName>
    </submittedName>
</protein>
<evidence type="ECO:0000256" key="1">
    <source>
        <dbReference type="SAM" id="MobiDB-lite"/>
    </source>
</evidence>
<dbReference type="OMA" id="HLNPNAH"/>
<feature type="region of interest" description="Disordered" evidence="1">
    <location>
        <begin position="339"/>
        <end position="620"/>
    </location>
</feature>
<feature type="compositionally biased region" description="Polar residues" evidence="1">
    <location>
        <begin position="229"/>
        <end position="255"/>
    </location>
</feature>
<feature type="compositionally biased region" description="Basic and acidic residues" evidence="1">
    <location>
        <begin position="511"/>
        <end position="521"/>
    </location>
</feature>
<dbReference type="EMBL" id="FUEG01000006">
    <property type="protein sequence ID" value="SJL05899.1"/>
    <property type="molecule type" value="Genomic_DNA"/>
</dbReference>
<evidence type="ECO:0000313" key="3">
    <source>
        <dbReference type="Proteomes" id="UP000219338"/>
    </source>
</evidence>
<feature type="region of interest" description="Disordered" evidence="1">
    <location>
        <begin position="1570"/>
        <end position="1602"/>
    </location>
</feature>
<gene>
    <name evidence="2" type="ORF">ARMOST_09235</name>
</gene>
<feature type="compositionally biased region" description="Polar residues" evidence="1">
    <location>
        <begin position="185"/>
        <end position="212"/>
    </location>
</feature>
<feature type="compositionally biased region" description="Polar residues" evidence="1">
    <location>
        <begin position="414"/>
        <end position="431"/>
    </location>
</feature>
<feature type="compositionally biased region" description="Polar residues" evidence="1">
    <location>
        <begin position="713"/>
        <end position="729"/>
    </location>
</feature>
<feature type="compositionally biased region" description="Basic and acidic residues" evidence="1">
    <location>
        <begin position="871"/>
        <end position="886"/>
    </location>
</feature>
<feature type="compositionally biased region" description="Basic and acidic residues" evidence="1">
    <location>
        <begin position="379"/>
        <end position="393"/>
    </location>
</feature>
<accession>A0A284RAZ1</accession>
<feature type="compositionally biased region" description="Polar residues" evidence="1">
    <location>
        <begin position="449"/>
        <end position="461"/>
    </location>
</feature>
<feature type="compositionally biased region" description="Polar residues" evidence="1">
    <location>
        <begin position="922"/>
        <end position="940"/>
    </location>
</feature>
<keyword evidence="3" id="KW-1185">Reference proteome</keyword>
<feature type="compositionally biased region" description="Low complexity" evidence="1">
    <location>
        <begin position="748"/>
        <end position="760"/>
    </location>
</feature>
<feature type="compositionally biased region" description="Low complexity" evidence="1">
    <location>
        <begin position="120"/>
        <end position="142"/>
    </location>
</feature>
<feature type="compositionally biased region" description="Polar residues" evidence="1">
    <location>
        <begin position="164"/>
        <end position="178"/>
    </location>
</feature>
<feature type="compositionally biased region" description="Polar residues" evidence="1">
    <location>
        <begin position="33"/>
        <end position="48"/>
    </location>
</feature>
<feature type="compositionally biased region" description="Low complexity" evidence="1">
    <location>
        <begin position="394"/>
        <end position="408"/>
    </location>
</feature>
<sequence length="1602" mass="170768">MANTDNEGPVVSESFPKEGHASNHISAGPVLTEDSSSIQDVSASKSPANPSPEPPAGEPNSSKESFSAKPTAGPNGDASSALNSSRPTLTQLPSNGTTAAPLPKRFSAVNISKKFLEKNSSPATNSMASSSSSQAKSGGSAARPSVQSSYPHSKLVTAKLTAAPQPSTTTGPGWSRPSSVAPGLQPTTTPNGVSVQASSSSQLKGPATSTHGPPQLPHAGTVIQPQPRAASQISQTDGMTSGKSVWGNLRSSASLPSGVRAQSEFPTAAEVAQVSRKPKGMDAKEPTEASAAHKQARLEEADTFRGVHLDPNAHHWDEMEEDDDNFLDGVIEFGDGRQYKVDTAETPPTPAANGPGDLSQTSARREHESASILVPNFPVRKEERFADDFDRSWPKSSPSLSSTGAPYSGPSGGSIASPTSPGSTIHVSQSGQEGGRVLFNERSNKLEPYSSSHRQGPNSYPSKKGYSDAPVPDAKTSRDASTSSNSNVQLLQKSGERGRTHMGIPGSGSFDRQRDYSRRDGPGIGHVPPSPRSAFSQPGSVNGNEIRGRRMSNMGPPPLPGSVSRDFGQRQSAPHYPPHSYNASQGGMPPRYPPGPPSSSSAASVRHPSQSPVLSHTSSTVVLPNVEATAAQLTGPDIDELRKDVMQNAAARAKQRRQQEEEEREKEKERARRKAAELANEIKPKTVSEPIKEQEVIAVIEDAIRSVDIAAPSTDSTKPSTSEKTQLQRPPSLKGQDRTRLPASRRLSIPSSASGPAPAALTTSWRSHATPLPLPPVPPRVAGSRNVQTTQNHGSPFVSALEHVQILAEDPEADLEVVEFSDMGKFVGVPDSLEPKNDQSRPPPSKPSRPVASDFFDGPSDWDTSPMADVDTWRRRGSREEKDAKDAAGPSTQPRSPTPTPTPMTQQVHPAPSEITPPAESVSAQTSPSRPSKYQSTYNQATMSALDDAMSRIKGALDVMQASDKDVSVQPPLEPGTEPEPKRPSPPVRATSPSSSKTVKDRWLPPALRLRHFDVETRENFHSTAPEPPRSPKPAWNTCTVKLPKTSIAREAISRKQLAQLNRVFPVRWDILSFDPPVDGMSRRDFTVIDVLYRKPYASKGKNKFKVALPKTGAHLQMSRENSNHLGSKGNGAGAFGKPTMADGASTWRKPGSSPLPTNAPPEPSIVPQSEPPLANSSSHAPSSVKGDIPRTKSQPKMPAGTSVAFYRDSQVVDADIDVKPLVNFIVTSELEEPRLSPKDGSMTETARAPSNDSRPDGLKNAPVEQLISRTDPAPTLSSSLIQTGKSSDDSSDPPPIAPSSQSSNTWSRPSLNMSGRGPDPEHLKAVWLQTSNMAELHPVNSLEGIADDPVPFTLQDVKSEDGATPPPTTSSGPSRMSLHDVTRAFQQVPSTSGSTNHKLTISPPTTSAPVARPAPNFGYAMPLPTSNQNMRAPYPPYGSPMMSHSPAPVVYPHPITNSPVPSRMQVSGQYGQPAVWMPLPPPATTQAHGAMMRPVPSPYTPQLMPMAYSPNAQPMYLPAVPNMQSPPQQNSASNRGRSMSMMMSPGIPHASPNMYGSPVMMASPARNQMRNDNSQAHPPPTHHPPTSAYVPAPSTSFMRQW</sequence>
<feature type="region of interest" description="Disordered" evidence="1">
    <location>
        <begin position="826"/>
        <end position="940"/>
    </location>
</feature>
<organism evidence="2 3">
    <name type="scientific">Armillaria ostoyae</name>
    <name type="common">Armillaria root rot fungus</name>
    <dbReference type="NCBI Taxonomy" id="47428"/>
    <lineage>
        <taxon>Eukaryota</taxon>
        <taxon>Fungi</taxon>
        <taxon>Dikarya</taxon>
        <taxon>Basidiomycota</taxon>
        <taxon>Agaricomycotina</taxon>
        <taxon>Agaricomycetes</taxon>
        <taxon>Agaricomycetidae</taxon>
        <taxon>Agaricales</taxon>
        <taxon>Marasmiineae</taxon>
        <taxon>Physalacriaceae</taxon>
        <taxon>Armillaria</taxon>
    </lineage>
</organism>
<feature type="region of interest" description="Disordered" evidence="1">
    <location>
        <begin position="633"/>
        <end position="686"/>
    </location>
</feature>
<dbReference type="STRING" id="47428.A0A284RAZ1"/>
<proteinExistence type="predicted"/>
<dbReference type="Proteomes" id="UP000219338">
    <property type="component" value="Unassembled WGS sequence"/>
</dbReference>
<feature type="compositionally biased region" description="Polar residues" evidence="1">
    <location>
        <begin position="533"/>
        <end position="543"/>
    </location>
</feature>